<keyword evidence="3" id="KW-1185">Reference proteome</keyword>
<evidence type="ECO:0000313" key="3">
    <source>
        <dbReference type="Proteomes" id="UP000828390"/>
    </source>
</evidence>
<dbReference type="Proteomes" id="UP000828390">
    <property type="component" value="Unassembled WGS sequence"/>
</dbReference>
<sequence>MDKQNNSKKKEEHAESISESVRGSQMNTPESNAACLQPIYRSQDHKQLMSGPSLQQNTQTISYAQWKYKRKCPSISGRNRTKNTSGATKRFNAFHRPCTIVRDLRAT</sequence>
<dbReference type="EMBL" id="JAIWYP010000002">
    <property type="protein sequence ID" value="KAH3862731.1"/>
    <property type="molecule type" value="Genomic_DNA"/>
</dbReference>
<comment type="caution">
    <text evidence="2">The sequence shown here is derived from an EMBL/GenBank/DDBJ whole genome shotgun (WGS) entry which is preliminary data.</text>
</comment>
<reference evidence="2" key="2">
    <citation type="submission" date="2020-11" db="EMBL/GenBank/DDBJ databases">
        <authorList>
            <person name="McCartney M.A."/>
            <person name="Auch B."/>
            <person name="Kono T."/>
            <person name="Mallez S."/>
            <person name="Becker A."/>
            <person name="Gohl D.M."/>
            <person name="Silverstein K.A.T."/>
            <person name="Koren S."/>
            <person name="Bechman K.B."/>
            <person name="Herman A."/>
            <person name="Abrahante J.E."/>
            <person name="Garbe J."/>
        </authorList>
    </citation>
    <scope>NUCLEOTIDE SEQUENCE</scope>
    <source>
        <strain evidence="2">Duluth1</strain>
        <tissue evidence="2">Whole animal</tissue>
    </source>
</reference>
<dbReference type="AlphaFoldDB" id="A0A9D4LRJ6"/>
<organism evidence="2 3">
    <name type="scientific">Dreissena polymorpha</name>
    <name type="common">Zebra mussel</name>
    <name type="synonym">Mytilus polymorpha</name>
    <dbReference type="NCBI Taxonomy" id="45954"/>
    <lineage>
        <taxon>Eukaryota</taxon>
        <taxon>Metazoa</taxon>
        <taxon>Spiralia</taxon>
        <taxon>Lophotrochozoa</taxon>
        <taxon>Mollusca</taxon>
        <taxon>Bivalvia</taxon>
        <taxon>Autobranchia</taxon>
        <taxon>Heteroconchia</taxon>
        <taxon>Euheterodonta</taxon>
        <taxon>Imparidentia</taxon>
        <taxon>Neoheterodontei</taxon>
        <taxon>Myida</taxon>
        <taxon>Dreissenoidea</taxon>
        <taxon>Dreissenidae</taxon>
        <taxon>Dreissena</taxon>
    </lineage>
</organism>
<gene>
    <name evidence="2" type="ORF">DPMN_025704</name>
</gene>
<accession>A0A9D4LRJ6</accession>
<name>A0A9D4LRJ6_DREPO</name>
<feature type="compositionally biased region" description="Polar residues" evidence="1">
    <location>
        <begin position="17"/>
        <end position="30"/>
    </location>
</feature>
<evidence type="ECO:0000313" key="2">
    <source>
        <dbReference type="EMBL" id="KAH3862731.1"/>
    </source>
</evidence>
<protein>
    <submittedName>
        <fullName evidence="2">Uncharacterized protein</fullName>
    </submittedName>
</protein>
<feature type="compositionally biased region" description="Basic and acidic residues" evidence="1">
    <location>
        <begin position="1"/>
        <end position="16"/>
    </location>
</feature>
<feature type="region of interest" description="Disordered" evidence="1">
    <location>
        <begin position="1"/>
        <end position="30"/>
    </location>
</feature>
<proteinExistence type="predicted"/>
<evidence type="ECO:0000256" key="1">
    <source>
        <dbReference type="SAM" id="MobiDB-lite"/>
    </source>
</evidence>
<reference evidence="2" key="1">
    <citation type="journal article" date="2019" name="bioRxiv">
        <title>The Genome of the Zebra Mussel, Dreissena polymorpha: A Resource for Invasive Species Research.</title>
        <authorList>
            <person name="McCartney M.A."/>
            <person name="Auch B."/>
            <person name="Kono T."/>
            <person name="Mallez S."/>
            <person name="Zhang Y."/>
            <person name="Obille A."/>
            <person name="Becker A."/>
            <person name="Abrahante J.E."/>
            <person name="Garbe J."/>
            <person name="Badalamenti J.P."/>
            <person name="Herman A."/>
            <person name="Mangelson H."/>
            <person name="Liachko I."/>
            <person name="Sullivan S."/>
            <person name="Sone E.D."/>
            <person name="Koren S."/>
            <person name="Silverstein K.A.T."/>
            <person name="Beckman K.B."/>
            <person name="Gohl D.M."/>
        </authorList>
    </citation>
    <scope>NUCLEOTIDE SEQUENCE</scope>
    <source>
        <strain evidence="2">Duluth1</strain>
        <tissue evidence="2">Whole animal</tissue>
    </source>
</reference>